<dbReference type="EMBL" id="JBBBZM010000053">
    <property type="protein sequence ID" value="KAL0636269.1"/>
    <property type="molecule type" value="Genomic_DNA"/>
</dbReference>
<name>A0ABR3GK22_9PEZI</name>
<evidence type="ECO:0000256" key="2">
    <source>
        <dbReference type="SAM" id="SignalP"/>
    </source>
</evidence>
<evidence type="ECO:0000256" key="1">
    <source>
        <dbReference type="SAM" id="MobiDB-lite"/>
    </source>
</evidence>
<feature type="compositionally biased region" description="Low complexity" evidence="1">
    <location>
        <begin position="295"/>
        <end position="315"/>
    </location>
</feature>
<reference evidence="3 4" key="1">
    <citation type="submission" date="2024-02" db="EMBL/GenBank/DDBJ databases">
        <title>Discinaceae phylogenomics.</title>
        <authorList>
            <person name="Dirks A.C."/>
            <person name="James T.Y."/>
        </authorList>
    </citation>
    <scope>NUCLEOTIDE SEQUENCE [LARGE SCALE GENOMIC DNA]</scope>
    <source>
        <strain evidence="3 4">ACD0624</strain>
    </source>
</reference>
<sequence>MYASNRSYNKLLIGLLLALSRLACARVSHYDPHHRHRRHIEVGLVGGISGNAAVVEGPPNDAVVSVAPPPNNAVVPAVLLGIAVGAVEVVGAVVAAAVGAGAEIIGSVVEQMPTKAVDSVVEQLPATAVYSVVEQLPTTAGNSIVESLPTTGPVGGEITSAITDILAAPLPTTVAETPSEREIDMSSTSALTASADPTTSHTSTLTNPSVSTNPAVPAVASYTGTSTLPTTVSTAETSSTKSSSDPASTTTSVAPGTTSAETSDTTSSAIPSSSKSKSKTQKPTTRAWSTLQAPSSIKTVTSTSASTSPPTTTRIPTEKQSTIELSFQMPSFSSRKPTPTYVIDLSTFPANVSANAPCYNENCSNPDSGMNYRTKVSVTLDKGLLSAGTAGKSVYTAAALVCALWGAVVLL</sequence>
<feature type="compositionally biased region" description="Low complexity" evidence="1">
    <location>
        <begin position="221"/>
        <end position="285"/>
    </location>
</feature>
<feature type="compositionally biased region" description="Polar residues" evidence="1">
    <location>
        <begin position="185"/>
        <end position="214"/>
    </location>
</feature>
<feature type="region of interest" description="Disordered" evidence="1">
    <location>
        <begin position="176"/>
        <end position="319"/>
    </location>
</feature>
<keyword evidence="2" id="KW-0732">Signal</keyword>
<gene>
    <name evidence="3" type="ORF">Q9L58_004726</name>
</gene>
<evidence type="ECO:0000313" key="3">
    <source>
        <dbReference type="EMBL" id="KAL0636269.1"/>
    </source>
</evidence>
<protein>
    <submittedName>
        <fullName evidence="3">Uncharacterized protein</fullName>
    </submittedName>
</protein>
<feature type="chain" id="PRO_5046499161" evidence="2">
    <location>
        <begin position="26"/>
        <end position="411"/>
    </location>
</feature>
<proteinExistence type="predicted"/>
<organism evidence="3 4">
    <name type="scientific">Discina gigas</name>
    <dbReference type="NCBI Taxonomy" id="1032678"/>
    <lineage>
        <taxon>Eukaryota</taxon>
        <taxon>Fungi</taxon>
        <taxon>Dikarya</taxon>
        <taxon>Ascomycota</taxon>
        <taxon>Pezizomycotina</taxon>
        <taxon>Pezizomycetes</taxon>
        <taxon>Pezizales</taxon>
        <taxon>Discinaceae</taxon>
        <taxon>Discina</taxon>
    </lineage>
</organism>
<comment type="caution">
    <text evidence="3">The sequence shown here is derived from an EMBL/GenBank/DDBJ whole genome shotgun (WGS) entry which is preliminary data.</text>
</comment>
<feature type="signal peptide" evidence="2">
    <location>
        <begin position="1"/>
        <end position="25"/>
    </location>
</feature>
<evidence type="ECO:0000313" key="4">
    <source>
        <dbReference type="Proteomes" id="UP001447188"/>
    </source>
</evidence>
<dbReference type="Proteomes" id="UP001447188">
    <property type="component" value="Unassembled WGS sequence"/>
</dbReference>
<accession>A0ABR3GK22</accession>
<keyword evidence="4" id="KW-1185">Reference proteome</keyword>